<comment type="caution">
    <text evidence="8">The sequence shown here is derived from an EMBL/GenBank/DDBJ whole genome shotgun (WGS) entry which is preliminary data.</text>
</comment>
<evidence type="ECO:0000313" key="9">
    <source>
        <dbReference type="EMBL" id="HHN52212.1"/>
    </source>
</evidence>
<evidence type="ECO:0000256" key="2">
    <source>
        <dbReference type="ARBA" id="ARBA00022448"/>
    </source>
</evidence>
<keyword evidence="4" id="KW-0175">Coiled coil</keyword>
<feature type="domain" description="Solute-binding protein family 5" evidence="6">
    <location>
        <begin position="39"/>
        <end position="276"/>
    </location>
</feature>
<name>A0A7C4E1F5_CALS0</name>
<reference evidence="8" key="1">
    <citation type="journal article" date="2020" name="mSystems">
        <title>Genome- and Community-Level Interaction Insights into Carbon Utilization and Element Cycling Functions of Hydrothermarchaeota in Hydrothermal Sediment.</title>
        <authorList>
            <person name="Zhou Z."/>
            <person name="Liu Y."/>
            <person name="Xu W."/>
            <person name="Pan J."/>
            <person name="Luo Z.H."/>
            <person name="Li M."/>
        </authorList>
    </citation>
    <scope>NUCLEOTIDE SEQUENCE [LARGE SCALE GENOMIC DNA]</scope>
    <source>
        <strain evidence="9">SpSt-1073</strain>
        <strain evidence="8">SpSt-613</strain>
        <strain evidence="7">SpSt-669</strain>
    </source>
</reference>
<dbReference type="Pfam" id="PF00496">
    <property type="entry name" value="SBP_bac_5"/>
    <property type="match status" value="1"/>
</dbReference>
<evidence type="ECO:0000313" key="7">
    <source>
        <dbReference type="EMBL" id="HGL41634.1"/>
    </source>
</evidence>
<dbReference type="Gene3D" id="3.10.105.10">
    <property type="entry name" value="Dipeptide-binding Protein, Domain 3"/>
    <property type="match status" value="1"/>
</dbReference>
<dbReference type="PANTHER" id="PTHR30290">
    <property type="entry name" value="PERIPLASMIC BINDING COMPONENT OF ABC TRANSPORTER"/>
    <property type="match status" value="1"/>
</dbReference>
<dbReference type="InterPro" id="IPR000914">
    <property type="entry name" value="SBP_5_dom"/>
</dbReference>
<sequence>MLKRSPLNRGEFLAALASLLLLGLVIGTIPAQAQQVPRGPWVDEVSFFIEQDQAKAIDMLQKGEMHVYFRDLRDPELFRRVRESPDLWYIYSYGLFYELTFNPVGPEFPATGKLNPFSVPGIREAMNYVIDRDYIANEIMGGLGVPRYTALTPAFPDYARYADTIKQIEKEYAYNFEKGRQIINQEMTKLGAELREGKWYYKGEPVTLIFLIRVEDQRRQIGDYVASQLEKLGFTVDRQYKTSREASPIWLRGNPADGNWHLYTGGWIATAIDRNEGGTNFGFYYTPRGQPVPLWQAYKPDPEFDRVAGKLWNNDFATIEERDELVTKALWLSMRDSARVWVIHQIAPWPARKDVVLTYDLAGGFSGARLWPYTIRFSDRVGGSVKIASTDLLVDPVNPVAGSNWIYDMFFIRATSDPALMPDPYTGLYWPNRIKNAEVYVTFGNPVGATLDWVTLRFVPEIRVPEDAWYGWDAEKQEIITAPSGTTAKVKSVIYFEDDLFKRKFHDGSTFSLADIVYSYILTFDRADPKSPLYDESYVPVFEEFRAVFKGLRIISEDPLVIEVYSDRTYLDAEWIANEAASWFFTDYAQGPGPWHVVAVGALAEEAGELAFSADKADAQKVEWMNLLAGPSLPVLAAQLDKAIAQQYIPYEKVLGQYVTKDEAVNRYQNLKRWYQSMGHFLVGNGPFYIEKVDPTAKAVVIKAFREFPDTADKWARFTKPIIPEAKFTSVPSAVEQGFPSELKLSVTFGGQPYRTDDIAYVKYILSSPAGVSVGFAEPVTDGEWRIILKPENTYAMPIGTASIEAIVVSKLVGVPVSATASLNVLSFRDSMLSEIAKAKADADSKIAGLRSSIDNLNNQLNNVNTSLQGVQGSITLATALAAVAIVLSLAGIGLTFARGRRAAAQQKS</sequence>
<dbReference type="EMBL" id="DRXG01000056">
    <property type="protein sequence ID" value="HHN52212.1"/>
    <property type="molecule type" value="Genomic_DNA"/>
</dbReference>
<dbReference type="GO" id="GO:1904680">
    <property type="term" value="F:peptide transmembrane transporter activity"/>
    <property type="evidence" value="ECO:0007669"/>
    <property type="project" value="TreeGrafter"/>
</dbReference>
<dbReference type="PANTHER" id="PTHR30290:SF9">
    <property type="entry name" value="OLIGOPEPTIDE-BINDING PROTEIN APPA"/>
    <property type="match status" value="1"/>
</dbReference>
<dbReference type="EMBL" id="DTAD01000023">
    <property type="protein sequence ID" value="HGN89916.1"/>
    <property type="molecule type" value="Genomic_DNA"/>
</dbReference>
<evidence type="ECO:0000256" key="3">
    <source>
        <dbReference type="ARBA" id="ARBA00022729"/>
    </source>
</evidence>
<dbReference type="InterPro" id="IPR039424">
    <property type="entry name" value="SBP_5"/>
</dbReference>
<protein>
    <submittedName>
        <fullName evidence="8">ABC transporter substrate-binding protein</fullName>
    </submittedName>
</protein>
<accession>A0A7C4E1F5</accession>
<feature type="coiled-coil region" evidence="4">
    <location>
        <begin position="840"/>
        <end position="874"/>
    </location>
</feature>
<gene>
    <name evidence="9" type="ORF">ENM30_02745</name>
    <name evidence="8" type="ORF">ENT82_02150</name>
    <name evidence="7" type="ORF">ENU43_08245</name>
</gene>
<feature type="transmembrane region" description="Helical" evidence="5">
    <location>
        <begin position="875"/>
        <end position="898"/>
    </location>
</feature>
<evidence type="ECO:0000313" key="8">
    <source>
        <dbReference type="EMBL" id="HGN89916.1"/>
    </source>
</evidence>
<dbReference type="AlphaFoldDB" id="A0A7C4E1F5"/>
<keyword evidence="5" id="KW-1133">Transmembrane helix</keyword>
<comment type="similarity">
    <text evidence="1">Belongs to the bacterial solute-binding protein 5 family.</text>
</comment>
<keyword evidence="2" id="KW-0813">Transport</keyword>
<evidence type="ECO:0000259" key="6">
    <source>
        <dbReference type="Pfam" id="PF00496"/>
    </source>
</evidence>
<evidence type="ECO:0000256" key="4">
    <source>
        <dbReference type="SAM" id="Coils"/>
    </source>
</evidence>
<keyword evidence="3" id="KW-0732">Signal</keyword>
<keyword evidence="5" id="KW-0472">Membrane</keyword>
<keyword evidence="5" id="KW-0812">Transmembrane</keyword>
<dbReference type="SUPFAM" id="SSF53850">
    <property type="entry name" value="Periplasmic binding protein-like II"/>
    <property type="match status" value="1"/>
</dbReference>
<dbReference type="EMBL" id="DTCM01000100">
    <property type="protein sequence ID" value="HGL41634.1"/>
    <property type="molecule type" value="Genomic_DNA"/>
</dbReference>
<organism evidence="8">
    <name type="scientific">Caldiarchaeum subterraneum</name>
    <dbReference type="NCBI Taxonomy" id="311458"/>
    <lineage>
        <taxon>Archaea</taxon>
        <taxon>Nitrososphaerota</taxon>
        <taxon>Candidatus Caldarchaeales</taxon>
        <taxon>Candidatus Caldarchaeaceae</taxon>
        <taxon>Candidatus Caldarchaeum</taxon>
    </lineage>
</organism>
<evidence type="ECO:0000256" key="1">
    <source>
        <dbReference type="ARBA" id="ARBA00005695"/>
    </source>
</evidence>
<dbReference type="GO" id="GO:0015833">
    <property type="term" value="P:peptide transport"/>
    <property type="evidence" value="ECO:0007669"/>
    <property type="project" value="TreeGrafter"/>
</dbReference>
<evidence type="ECO:0000256" key="5">
    <source>
        <dbReference type="SAM" id="Phobius"/>
    </source>
</evidence>
<proteinExistence type="inferred from homology"/>